<keyword evidence="1" id="KW-0812">Transmembrane</keyword>
<feature type="transmembrane region" description="Helical" evidence="1">
    <location>
        <begin position="6"/>
        <end position="26"/>
    </location>
</feature>
<keyword evidence="1" id="KW-1133">Transmembrane helix</keyword>
<evidence type="ECO:0000256" key="1">
    <source>
        <dbReference type="SAM" id="Phobius"/>
    </source>
</evidence>
<protein>
    <submittedName>
        <fullName evidence="2">Uncharacterized protein</fullName>
    </submittedName>
</protein>
<organism evidence="2 3">
    <name type="scientific">Joostella atrarenae</name>
    <dbReference type="NCBI Taxonomy" id="679257"/>
    <lineage>
        <taxon>Bacteria</taxon>
        <taxon>Pseudomonadati</taxon>
        <taxon>Bacteroidota</taxon>
        <taxon>Flavobacteriia</taxon>
        <taxon>Flavobacteriales</taxon>
        <taxon>Flavobacteriaceae</taxon>
        <taxon>Joostella</taxon>
    </lineage>
</organism>
<sequence length="120" mass="13869">MKSRILTYFAFGIALIALSLTVNLTFEHYSIERYEKTLTEYHELSCEQMNKRFANDLKNDELKYFSGGFAGTGNLTQNLKKYDVENFDLGCTLYGNLMCYSELVSEYLKEKENVQIAQSV</sequence>
<reference evidence="2 3" key="1">
    <citation type="submission" date="2021-01" db="EMBL/GenBank/DDBJ databases">
        <title>Genome sequencing of Joostella atrarenae M1-2 (= KCTC 23194).</title>
        <authorList>
            <person name="Zakaria M.R."/>
            <person name="Lam M.Q."/>
            <person name="Chong C.S."/>
        </authorList>
    </citation>
    <scope>NUCLEOTIDE SEQUENCE [LARGE SCALE GENOMIC DNA]</scope>
    <source>
        <strain evidence="2 3">M1-2</strain>
    </source>
</reference>
<keyword evidence="3" id="KW-1185">Reference proteome</keyword>
<gene>
    <name evidence="2" type="ORF">JM658_06510</name>
</gene>
<evidence type="ECO:0000313" key="2">
    <source>
        <dbReference type="EMBL" id="MCF8714481.1"/>
    </source>
</evidence>
<evidence type="ECO:0000313" key="3">
    <source>
        <dbReference type="Proteomes" id="UP000829517"/>
    </source>
</evidence>
<dbReference type="Proteomes" id="UP000829517">
    <property type="component" value="Unassembled WGS sequence"/>
</dbReference>
<accession>A0ABS9J220</accession>
<name>A0ABS9J220_9FLAO</name>
<comment type="caution">
    <text evidence="2">The sequence shown here is derived from an EMBL/GenBank/DDBJ whole genome shotgun (WGS) entry which is preliminary data.</text>
</comment>
<proteinExistence type="predicted"/>
<keyword evidence="1" id="KW-0472">Membrane</keyword>
<dbReference type="RefSeq" id="WP_236958440.1">
    <property type="nucleotide sequence ID" value="NZ_JAETXX010000002.1"/>
</dbReference>
<dbReference type="EMBL" id="JAETXX010000002">
    <property type="protein sequence ID" value="MCF8714481.1"/>
    <property type="molecule type" value="Genomic_DNA"/>
</dbReference>